<comment type="similarity">
    <text evidence="1">Belongs to the VEFS (VRN2-EMF2-FIS2-SU(Z)12) family.</text>
</comment>
<dbReference type="InterPro" id="IPR019135">
    <property type="entry name" value="Polycomb_protein_VEFS-Box"/>
</dbReference>
<evidence type="ECO:0000256" key="2">
    <source>
        <dbReference type="ARBA" id="ARBA00022723"/>
    </source>
</evidence>
<dbReference type="GO" id="GO:0016586">
    <property type="term" value="C:RSC-type complex"/>
    <property type="evidence" value="ECO:0007669"/>
    <property type="project" value="TreeGrafter"/>
</dbReference>
<dbReference type="STRING" id="6186.A0A183K4D2"/>
<evidence type="ECO:0000313" key="10">
    <source>
        <dbReference type="WBParaSite" id="SCUD_0000985201-mRNA-1"/>
    </source>
</evidence>
<evidence type="ECO:0000256" key="3">
    <source>
        <dbReference type="ARBA" id="ARBA00022771"/>
    </source>
</evidence>
<dbReference type="CDD" id="cd21551">
    <property type="entry name" value="VEFS-box_SUZ12"/>
    <property type="match status" value="1"/>
</dbReference>
<evidence type="ECO:0000313" key="8">
    <source>
        <dbReference type="EMBL" id="VDP37356.1"/>
    </source>
</evidence>
<keyword evidence="5" id="KW-0805">Transcription regulation</keyword>
<evidence type="ECO:0000256" key="4">
    <source>
        <dbReference type="ARBA" id="ARBA00022833"/>
    </source>
</evidence>
<evidence type="ECO:0000256" key="1">
    <source>
        <dbReference type="ARBA" id="ARBA00007416"/>
    </source>
</evidence>
<dbReference type="GO" id="GO:0031490">
    <property type="term" value="F:chromatin DNA binding"/>
    <property type="evidence" value="ECO:0007669"/>
    <property type="project" value="TreeGrafter"/>
</dbReference>
<keyword evidence="6" id="KW-0804">Transcription</keyword>
<dbReference type="Pfam" id="PF09733">
    <property type="entry name" value="VEFS-Box"/>
    <property type="match status" value="1"/>
</dbReference>
<gene>
    <name evidence="8" type="ORF">SCUD_LOCUS9852</name>
</gene>
<dbReference type="Proteomes" id="UP000279833">
    <property type="component" value="Unassembled WGS sequence"/>
</dbReference>
<protein>
    <submittedName>
        <fullName evidence="10">VEFS-Box domain-containing protein</fullName>
    </submittedName>
</protein>
<keyword evidence="2" id="KW-0479">Metal-binding</keyword>
<feature type="domain" description="Polycomb protein VEFS-Box" evidence="7">
    <location>
        <begin position="2"/>
        <end position="121"/>
    </location>
</feature>
<keyword evidence="4" id="KW-0862">Zinc</keyword>
<evidence type="ECO:0000256" key="6">
    <source>
        <dbReference type="ARBA" id="ARBA00023163"/>
    </source>
</evidence>
<dbReference type="PANTHER" id="PTHR22597">
    <property type="entry name" value="POLYCOMB GROUP PROTEIN"/>
    <property type="match status" value="1"/>
</dbReference>
<evidence type="ECO:0000313" key="9">
    <source>
        <dbReference type="Proteomes" id="UP000279833"/>
    </source>
</evidence>
<dbReference type="EMBL" id="UZAK01033451">
    <property type="protein sequence ID" value="VDP37356.1"/>
    <property type="molecule type" value="Genomic_DNA"/>
</dbReference>
<name>A0A183K4D2_9TREM</name>
<dbReference type="PANTHER" id="PTHR22597:SF0">
    <property type="entry name" value="POLYCOMB PROTEIN SUZ12"/>
    <property type="match status" value="1"/>
</dbReference>
<dbReference type="WBParaSite" id="SCUD_0000985201-mRNA-1">
    <property type="protein sequence ID" value="SCUD_0000985201-mRNA-1"/>
    <property type="gene ID" value="SCUD_0000985201"/>
</dbReference>
<organism evidence="10">
    <name type="scientific">Schistosoma curassoni</name>
    <dbReference type="NCBI Taxonomy" id="6186"/>
    <lineage>
        <taxon>Eukaryota</taxon>
        <taxon>Metazoa</taxon>
        <taxon>Spiralia</taxon>
        <taxon>Lophotrochozoa</taxon>
        <taxon>Platyhelminthes</taxon>
        <taxon>Trematoda</taxon>
        <taxon>Digenea</taxon>
        <taxon>Strigeidida</taxon>
        <taxon>Schistosomatoidea</taxon>
        <taxon>Schistosomatidae</taxon>
        <taxon>Schistosoma</taxon>
    </lineage>
</organism>
<accession>A0A183K4D2</accession>
<evidence type="ECO:0000256" key="5">
    <source>
        <dbReference type="ARBA" id="ARBA00023015"/>
    </source>
</evidence>
<reference evidence="8 9" key="2">
    <citation type="submission" date="2018-11" db="EMBL/GenBank/DDBJ databases">
        <authorList>
            <consortium name="Pathogen Informatics"/>
        </authorList>
    </citation>
    <scope>NUCLEOTIDE SEQUENCE [LARGE SCALE GENOMIC DNA]</scope>
    <source>
        <strain evidence="8">Dakar</strain>
        <strain evidence="9">Dakar, Senegal</strain>
    </source>
</reference>
<dbReference type="GO" id="GO:0035098">
    <property type="term" value="C:ESC/E(Z) complex"/>
    <property type="evidence" value="ECO:0007669"/>
    <property type="project" value="TreeGrafter"/>
</dbReference>
<dbReference type="AlphaFoldDB" id="A0A183K4D2"/>
<reference evidence="10" key="1">
    <citation type="submission" date="2016-06" db="UniProtKB">
        <authorList>
            <consortium name="WormBaseParasite"/>
        </authorList>
    </citation>
    <scope>IDENTIFICATION</scope>
</reference>
<sequence>MVTGHNRIYYHTRTSQPVRACEFDVDSEAEDAPVWLRQHYQRKVEEFTDVNPGEKQIMQLWNALLLSIRPSGLVVCDSQVLTLVCQFIHQHSRWIHRRRLRTNLLLHLVNLVDYGLLSSSQLRQLMLIHDKHVQELNPINNTSVINNHMINTQPLSSPSNASTTSFLPDSKLVNHHINKSQPIMPLSEINMTNPMNDESIWDSGEDESVIDPEVPIDRAKVVETLNSPSDENNEWSHMNPAMSYDEKQNVPKHAARSSLYKVNENKNTSGIPFTNDNNRRGNLFYVKRYHFELNIQTLMAYY</sequence>
<keyword evidence="9" id="KW-1185">Reference proteome</keyword>
<proteinExistence type="inferred from homology"/>
<keyword evidence="3" id="KW-0863">Zinc-finger</keyword>
<evidence type="ECO:0000259" key="7">
    <source>
        <dbReference type="Pfam" id="PF09733"/>
    </source>
</evidence>
<dbReference type="GO" id="GO:0008270">
    <property type="term" value="F:zinc ion binding"/>
    <property type="evidence" value="ECO:0007669"/>
    <property type="project" value="UniProtKB-KW"/>
</dbReference>